<sequence length="221" mass="23037">MITLPSPTQNGGGVQSSPTGSAEQSLLGNYDLFLTLLTTQIQNQDPLEPLDSAEYTNQLVQYSSVEQSIQTNDYLKELLASMQSAQASSYVSYLGTEVSAKGGTTSLRGGTASWDFTLGQEAAGKVEIVNGSGNVVFSDDISMPAGSNSYVWDGKNDAGGVESDGSYTIRFDLKNASGNTITPSVEISGVVDGVDLSSGTPFLQIGGSRVPVSNVTSVRAI</sequence>
<gene>
    <name evidence="9" type="primary">flgD</name>
    <name evidence="9" type="ORF">GCM10011316_03390</name>
</gene>
<keyword evidence="9" id="KW-0282">Flagellum</keyword>
<evidence type="ECO:0000256" key="2">
    <source>
        <dbReference type="ARBA" id="ARBA00016013"/>
    </source>
</evidence>
<accession>A0A916T973</accession>
<reference evidence="9" key="1">
    <citation type="journal article" date="2014" name="Int. J. Syst. Evol. Microbiol.">
        <title>Complete genome sequence of Corynebacterium casei LMG S-19264T (=DSM 44701T), isolated from a smear-ripened cheese.</title>
        <authorList>
            <consortium name="US DOE Joint Genome Institute (JGI-PGF)"/>
            <person name="Walter F."/>
            <person name="Albersmeier A."/>
            <person name="Kalinowski J."/>
            <person name="Ruckert C."/>
        </authorList>
    </citation>
    <scope>NUCLEOTIDE SEQUENCE</scope>
    <source>
        <strain evidence="9">CGMCC 1.12426</strain>
    </source>
</reference>
<keyword evidence="9" id="KW-0969">Cilium</keyword>
<evidence type="ECO:0000256" key="1">
    <source>
        <dbReference type="ARBA" id="ARBA00010577"/>
    </source>
</evidence>
<dbReference type="RefSeq" id="WP_150493806.1">
    <property type="nucleotide sequence ID" value="NZ_BMFA01000001.1"/>
</dbReference>
<dbReference type="EMBL" id="BMFA01000001">
    <property type="protein sequence ID" value="GGB34626.1"/>
    <property type="molecule type" value="Genomic_DNA"/>
</dbReference>
<reference evidence="9" key="2">
    <citation type="submission" date="2020-09" db="EMBL/GenBank/DDBJ databases">
        <authorList>
            <person name="Sun Q."/>
            <person name="Zhou Y."/>
        </authorList>
    </citation>
    <scope>NUCLEOTIDE SEQUENCE</scope>
    <source>
        <strain evidence="9">CGMCC 1.12426</strain>
    </source>
</reference>
<evidence type="ECO:0000259" key="7">
    <source>
        <dbReference type="Pfam" id="PF13860"/>
    </source>
</evidence>
<keyword evidence="9" id="KW-0966">Cell projection</keyword>
<comment type="similarity">
    <text evidence="1 5">Belongs to the FlgD family.</text>
</comment>
<evidence type="ECO:0000313" key="9">
    <source>
        <dbReference type="EMBL" id="GGB34626.1"/>
    </source>
</evidence>
<feature type="region of interest" description="Disordered" evidence="6">
    <location>
        <begin position="1"/>
        <end position="21"/>
    </location>
</feature>
<evidence type="ECO:0000256" key="5">
    <source>
        <dbReference type="RuleBase" id="RU362076"/>
    </source>
</evidence>
<evidence type="ECO:0000259" key="8">
    <source>
        <dbReference type="Pfam" id="PF13861"/>
    </source>
</evidence>
<evidence type="ECO:0000256" key="3">
    <source>
        <dbReference type="ARBA" id="ARBA00022795"/>
    </source>
</evidence>
<comment type="function">
    <text evidence="4 5">Required for flagellar hook formation. May act as a scaffolding protein.</text>
</comment>
<evidence type="ECO:0000313" key="10">
    <source>
        <dbReference type="Proteomes" id="UP000605148"/>
    </source>
</evidence>
<dbReference type="Gene3D" id="2.60.40.4070">
    <property type="match status" value="1"/>
</dbReference>
<organism evidence="9 10">
    <name type="scientific">Roseibium aquae</name>
    <dbReference type="NCBI Taxonomy" id="1323746"/>
    <lineage>
        <taxon>Bacteria</taxon>
        <taxon>Pseudomonadati</taxon>
        <taxon>Pseudomonadota</taxon>
        <taxon>Alphaproteobacteria</taxon>
        <taxon>Hyphomicrobiales</taxon>
        <taxon>Stappiaceae</taxon>
        <taxon>Roseibium</taxon>
    </lineage>
</organism>
<dbReference type="Pfam" id="PF03963">
    <property type="entry name" value="FlgD"/>
    <property type="match status" value="1"/>
</dbReference>
<evidence type="ECO:0000256" key="6">
    <source>
        <dbReference type="SAM" id="MobiDB-lite"/>
    </source>
</evidence>
<proteinExistence type="inferred from homology"/>
<keyword evidence="10" id="KW-1185">Reference proteome</keyword>
<comment type="caution">
    <text evidence="9">The sequence shown here is derived from an EMBL/GenBank/DDBJ whole genome shotgun (WGS) entry which is preliminary data.</text>
</comment>
<dbReference type="Gene3D" id="2.30.30.910">
    <property type="match status" value="1"/>
</dbReference>
<dbReference type="AlphaFoldDB" id="A0A916T973"/>
<dbReference type="Proteomes" id="UP000605148">
    <property type="component" value="Unassembled WGS sequence"/>
</dbReference>
<dbReference type="GO" id="GO:0044781">
    <property type="term" value="P:bacterial-type flagellum organization"/>
    <property type="evidence" value="ECO:0007669"/>
    <property type="project" value="UniProtKB-UniRule"/>
</dbReference>
<keyword evidence="3 5" id="KW-1005">Bacterial flagellum biogenesis</keyword>
<dbReference type="InterPro" id="IPR025963">
    <property type="entry name" value="FLgD_Tudor"/>
</dbReference>
<name>A0A916T973_9HYPH</name>
<dbReference type="InterPro" id="IPR005648">
    <property type="entry name" value="FlgD"/>
</dbReference>
<feature type="domain" description="FlgD Tudor-like" evidence="8">
    <location>
        <begin position="86"/>
        <end position="216"/>
    </location>
</feature>
<protein>
    <recommendedName>
        <fullName evidence="2 5">Basal-body rod modification protein FlgD</fullName>
    </recommendedName>
</protein>
<dbReference type="InterPro" id="IPR025965">
    <property type="entry name" value="FlgD/Vpr_Ig-like"/>
</dbReference>
<dbReference type="OrthoDB" id="9785233at2"/>
<feature type="domain" description="FlgD/Vpr Ig-like" evidence="7">
    <location>
        <begin position="109"/>
        <end position="172"/>
    </location>
</feature>
<dbReference type="Pfam" id="PF13860">
    <property type="entry name" value="FlgD_ig"/>
    <property type="match status" value="1"/>
</dbReference>
<evidence type="ECO:0000256" key="4">
    <source>
        <dbReference type="ARBA" id="ARBA00024746"/>
    </source>
</evidence>
<dbReference type="Pfam" id="PF13861">
    <property type="entry name" value="FLgD_tudor"/>
    <property type="match status" value="1"/>
</dbReference>